<dbReference type="Pfam" id="PF13406">
    <property type="entry name" value="SLT_2"/>
    <property type="match status" value="1"/>
</dbReference>
<name>A0A3B1AB22_9ZZZZ</name>
<dbReference type="AlphaFoldDB" id="A0A3B1AB22"/>
<dbReference type="SUPFAM" id="SSF53955">
    <property type="entry name" value="Lysozyme-like"/>
    <property type="match status" value="1"/>
</dbReference>
<organism evidence="3">
    <name type="scientific">hydrothermal vent metagenome</name>
    <dbReference type="NCBI Taxonomy" id="652676"/>
    <lineage>
        <taxon>unclassified sequences</taxon>
        <taxon>metagenomes</taxon>
        <taxon>ecological metagenomes</taxon>
    </lineage>
</organism>
<feature type="transmembrane region" description="Helical" evidence="1">
    <location>
        <begin position="24"/>
        <end position="46"/>
    </location>
</feature>
<dbReference type="NCBIfam" id="TIGR02282">
    <property type="entry name" value="MltB"/>
    <property type="match status" value="1"/>
</dbReference>
<protein>
    <submittedName>
        <fullName evidence="3">Membrane-bound lytic murein transglycosylase B</fullName>
    </submittedName>
</protein>
<dbReference type="PANTHER" id="PTHR30163">
    <property type="entry name" value="MEMBRANE-BOUND LYTIC MUREIN TRANSGLYCOSYLASE B"/>
    <property type="match status" value="1"/>
</dbReference>
<keyword evidence="1" id="KW-0472">Membrane</keyword>
<dbReference type="Gene3D" id="1.10.530.10">
    <property type="match status" value="1"/>
</dbReference>
<keyword evidence="1" id="KW-1133">Transmembrane helix</keyword>
<evidence type="ECO:0000256" key="1">
    <source>
        <dbReference type="SAM" id="Phobius"/>
    </source>
</evidence>
<evidence type="ECO:0000259" key="2">
    <source>
        <dbReference type="Pfam" id="PF13406"/>
    </source>
</evidence>
<dbReference type="PANTHER" id="PTHR30163:SF9">
    <property type="entry name" value="MEMBRANE-BOUND LYTIC MUREIN TRANSGLYCOSYLASE B"/>
    <property type="match status" value="1"/>
</dbReference>
<evidence type="ECO:0000313" key="3">
    <source>
        <dbReference type="EMBL" id="VAX01252.1"/>
    </source>
</evidence>
<sequence>MKEQFIKFQNFPLLKTFSQQLNKFIYKLVMFASVFNLIAINSLSALELDDPKLLQSFINDMTVKHQFDAQYLIKLFEKTKKHQSILDAIARPAEGKPWYDYRPIFVTEKRIKGGIAFYKKNNSILKLAFEKYGVPSEIVVSIIGVETRYGGNVGSYPVIDSLSTLAFAYPPRSKFFKSELEHFLLMTRDEKINPLEQVGSYAGAMGMPQFMPSSFREYAIDFDADGKRDLWTNRYDVIGSVSNYFIRHGWKKDQPIASKVKVYGNRFNKLLSKSMKPQWSQKDLLLHGVALPEDLPKDIKGSFMRFETKDGPEYWVGWTNFYVITRYNHSILYAMSVFQLSEYIRDAEQAKKYLPAPAS</sequence>
<dbReference type="EMBL" id="UOFS01000048">
    <property type="protein sequence ID" value="VAX01252.1"/>
    <property type="molecule type" value="Genomic_DNA"/>
</dbReference>
<reference evidence="3" key="1">
    <citation type="submission" date="2018-06" db="EMBL/GenBank/DDBJ databases">
        <authorList>
            <person name="Zhirakovskaya E."/>
        </authorList>
    </citation>
    <scope>NUCLEOTIDE SEQUENCE</scope>
</reference>
<dbReference type="InterPro" id="IPR023346">
    <property type="entry name" value="Lysozyme-like_dom_sf"/>
</dbReference>
<dbReference type="InterPro" id="IPR043426">
    <property type="entry name" value="MltB-like"/>
</dbReference>
<dbReference type="GO" id="GO:0008933">
    <property type="term" value="F:peptidoglycan lytic transglycosylase activity"/>
    <property type="evidence" value="ECO:0007669"/>
    <property type="project" value="TreeGrafter"/>
</dbReference>
<dbReference type="FunFam" id="1.10.8.350:FF:000001">
    <property type="entry name" value="Lytic murein transglycosylase B"/>
    <property type="match status" value="1"/>
</dbReference>
<accession>A0A3B1AB22</accession>
<dbReference type="InterPro" id="IPR031304">
    <property type="entry name" value="SLT_2"/>
</dbReference>
<dbReference type="InterPro" id="IPR011757">
    <property type="entry name" value="Lytic_transglycosylase_MltB"/>
</dbReference>
<dbReference type="CDD" id="cd13399">
    <property type="entry name" value="Slt35-like"/>
    <property type="match status" value="1"/>
</dbReference>
<keyword evidence="1" id="KW-0812">Transmembrane</keyword>
<gene>
    <name evidence="3" type="ORF">MNBD_GAMMA22-3104</name>
</gene>
<feature type="domain" description="Transglycosylase SLT" evidence="2">
    <location>
        <begin position="53"/>
        <end position="342"/>
    </location>
</feature>
<dbReference type="GO" id="GO:0009253">
    <property type="term" value="P:peptidoglycan catabolic process"/>
    <property type="evidence" value="ECO:0007669"/>
    <property type="project" value="TreeGrafter"/>
</dbReference>
<dbReference type="Gene3D" id="1.10.8.350">
    <property type="entry name" value="Bacterial muramidase"/>
    <property type="match status" value="1"/>
</dbReference>
<proteinExistence type="predicted"/>